<evidence type="ECO:0000313" key="2">
    <source>
        <dbReference type="EMBL" id="KAF7355976.1"/>
    </source>
</evidence>
<accession>A0A8H7D1U1</accession>
<organism evidence="2 3">
    <name type="scientific">Mycena venus</name>
    <dbReference type="NCBI Taxonomy" id="2733690"/>
    <lineage>
        <taxon>Eukaryota</taxon>
        <taxon>Fungi</taxon>
        <taxon>Dikarya</taxon>
        <taxon>Basidiomycota</taxon>
        <taxon>Agaricomycotina</taxon>
        <taxon>Agaricomycetes</taxon>
        <taxon>Agaricomycetidae</taxon>
        <taxon>Agaricales</taxon>
        <taxon>Marasmiineae</taxon>
        <taxon>Mycenaceae</taxon>
        <taxon>Mycena</taxon>
    </lineage>
</organism>
<feature type="compositionally biased region" description="Low complexity" evidence="1">
    <location>
        <begin position="232"/>
        <end position="248"/>
    </location>
</feature>
<proteinExistence type="predicted"/>
<comment type="caution">
    <text evidence="2">The sequence shown here is derived from an EMBL/GenBank/DDBJ whole genome shotgun (WGS) entry which is preliminary data.</text>
</comment>
<feature type="compositionally biased region" description="Low complexity" evidence="1">
    <location>
        <begin position="65"/>
        <end position="94"/>
    </location>
</feature>
<evidence type="ECO:0000256" key="1">
    <source>
        <dbReference type="SAM" id="MobiDB-lite"/>
    </source>
</evidence>
<gene>
    <name evidence="2" type="ORF">MVEN_00927000</name>
</gene>
<feature type="region of interest" description="Disordered" evidence="1">
    <location>
        <begin position="112"/>
        <end position="256"/>
    </location>
</feature>
<dbReference type="OrthoDB" id="3232670at2759"/>
<feature type="region of interest" description="Disordered" evidence="1">
    <location>
        <begin position="341"/>
        <end position="383"/>
    </location>
</feature>
<feature type="region of interest" description="Disordered" evidence="1">
    <location>
        <begin position="24"/>
        <end position="100"/>
    </location>
</feature>
<dbReference type="AlphaFoldDB" id="A0A8H7D1U1"/>
<reference evidence="2" key="1">
    <citation type="submission" date="2020-05" db="EMBL/GenBank/DDBJ databases">
        <title>Mycena genomes resolve the evolution of fungal bioluminescence.</title>
        <authorList>
            <person name="Tsai I.J."/>
        </authorList>
    </citation>
    <scope>NUCLEOTIDE SEQUENCE</scope>
    <source>
        <strain evidence="2">CCC161011</strain>
    </source>
</reference>
<dbReference type="EMBL" id="JACAZI010000007">
    <property type="protein sequence ID" value="KAF7355976.1"/>
    <property type="molecule type" value="Genomic_DNA"/>
</dbReference>
<protein>
    <submittedName>
        <fullName evidence="2">Uncharacterized protein</fullName>
    </submittedName>
</protein>
<name>A0A8H7D1U1_9AGAR</name>
<sequence>MLRASFTPTPPVYDPIPMSKPFFKRQKTFPDALRPQEFSSRPASPAGSFYGDGPRPYNLPPRGASPVASFYSQSSSSSPSFDSASSSGSRKAFPAPSSLTSSWLTRAPRIPLSIVTPPPSASEFASPPGTPVEVSEAELRRRQLEKATRILGESVPLELVFQPRHPLAKAFPPPPPRRSTDSPQPGQQPRETLTERRPKKLARRASLSLSTFAAKFRTGSHSTNHSRDSSQESHSPSSSDSQHSRPPSAFGRALPRRRSAVLSSPILFAFPRRSPTRAQMVPPPTPPPLDTGLVIDIRSPDPSVYGHDDDEATPVCEAPSRLARSHVYSSSEVLPRIVPMPTHAHTDSEPIYPRPETPFADYTRPATPFDRLEPEEDEPTITSTMYLSPGVSRKERGQGWSGEWNQRDMQDVIQKLRSLK</sequence>
<feature type="compositionally biased region" description="Basic and acidic residues" evidence="1">
    <location>
        <begin position="137"/>
        <end position="148"/>
    </location>
</feature>
<evidence type="ECO:0000313" key="3">
    <source>
        <dbReference type="Proteomes" id="UP000620124"/>
    </source>
</evidence>
<dbReference type="Proteomes" id="UP000620124">
    <property type="component" value="Unassembled WGS sequence"/>
</dbReference>
<keyword evidence="3" id="KW-1185">Reference proteome</keyword>